<evidence type="ECO:0000313" key="10">
    <source>
        <dbReference type="Proteomes" id="UP001139068"/>
    </source>
</evidence>
<evidence type="ECO:0000313" key="9">
    <source>
        <dbReference type="EMBL" id="MCI4674196.1"/>
    </source>
</evidence>
<dbReference type="GO" id="GO:0004674">
    <property type="term" value="F:protein serine/threonine kinase activity"/>
    <property type="evidence" value="ECO:0007669"/>
    <property type="project" value="UniProtKB-KW"/>
</dbReference>
<sequence>MTGRDDVPGDSFPKPRPTRGRRRALHAATFGLVHPGPSRAEKRRAAMEAMVAAPLRGRYKIGVLGSRIDPTPASVLAPGTLVDDYVIESVLGSGGVGRVCVARQRYSGAVVALKVLNAEVSDDPGYRRRFADEVWAARALHHPNIVPVYGSGESKSGMLWLAMQYIAGTDADRELRAGRMSPQRAVHIIAEVAAALDYAHGRHFAHGDVKPPNFLLGNDGAVLLADFGLARTTDDGSSWGENGMVLTSAAYAAPEMLRGGAVDGRADVYSLGCSLFRLLTGKPPFFDAGPKDAVVQAQLYRTPPRATQYAPWLPPGIDGVIATAMAKDPAARFQHAGELADAADAALGASRS</sequence>
<dbReference type="PANTHER" id="PTHR43289:SF6">
    <property type="entry name" value="SERINE_THREONINE-PROTEIN KINASE NEKL-3"/>
    <property type="match status" value="1"/>
</dbReference>
<keyword evidence="10" id="KW-1185">Reference proteome</keyword>
<dbReference type="InterPro" id="IPR008271">
    <property type="entry name" value="Ser/Thr_kinase_AS"/>
</dbReference>
<dbReference type="InterPro" id="IPR000719">
    <property type="entry name" value="Prot_kinase_dom"/>
</dbReference>
<dbReference type="CDD" id="cd14014">
    <property type="entry name" value="STKc_PknB_like"/>
    <property type="match status" value="1"/>
</dbReference>
<evidence type="ECO:0000256" key="5">
    <source>
        <dbReference type="ARBA" id="ARBA00022777"/>
    </source>
</evidence>
<dbReference type="Proteomes" id="UP001139068">
    <property type="component" value="Unassembled WGS sequence"/>
</dbReference>
<accession>A0ABS9YSJ1</accession>
<dbReference type="SMART" id="SM00220">
    <property type="entry name" value="S_TKc"/>
    <property type="match status" value="1"/>
</dbReference>
<keyword evidence="2 9" id="KW-0723">Serine/threonine-protein kinase</keyword>
<gene>
    <name evidence="9" type="ORF">K9U37_04310</name>
</gene>
<evidence type="ECO:0000256" key="1">
    <source>
        <dbReference type="ARBA" id="ARBA00012513"/>
    </source>
</evidence>
<dbReference type="Gene3D" id="1.10.510.10">
    <property type="entry name" value="Transferase(Phosphotransferase) domain 1"/>
    <property type="match status" value="1"/>
</dbReference>
<dbReference type="Pfam" id="PF00069">
    <property type="entry name" value="Pkinase"/>
    <property type="match status" value="1"/>
</dbReference>
<evidence type="ECO:0000259" key="8">
    <source>
        <dbReference type="PROSITE" id="PS50011"/>
    </source>
</evidence>
<keyword evidence="5 9" id="KW-0418">Kinase</keyword>
<evidence type="ECO:0000256" key="6">
    <source>
        <dbReference type="ARBA" id="ARBA00022840"/>
    </source>
</evidence>
<dbReference type="SUPFAM" id="SSF56112">
    <property type="entry name" value="Protein kinase-like (PK-like)"/>
    <property type="match status" value="1"/>
</dbReference>
<comment type="caution">
    <text evidence="9">The sequence shown here is derived from an EMBL/GenBank/DDBJ whole genome shotgun (WGS) entry which is preliminary data.</text>
</comment>
<name>A0ABS9YSJ1_9MYCO</name>
<keyword evidence="4" id="KW-0547">Nucleotide-binding</keyword>
<dbReference type="PROSITE" id="PS00108">
    <property type="entry name" value="PROTEIN_KINASE_ST"/>
    <property type="match status" value="1"/>
</dbReference>
<dbReference type="EC" id="2.7.11.1" evidence="1"/>
<keyword evidence="3" id="KW-0808">Transferase</keyword>
<evidence type="ECO:0000256" key="7">
    <source>
        <dbReference type="SAM" id="MobiDB-lite"/>
    </source>
</evidence>
<keyword evidence="6" id="KW-0067">ATP-binding</keyword>
<dbReference type="PROSITE" id="PS50011">
    <property type="entry name" value="PROTEIN_KINASE_DOM"/>
    <property type="match status" value="1"/>
</dbReference>
<evidence type="ECO:0000256" key="4">
    <source>
        <dbReference type="ARBA" id="ARBA00022741"/>
    </source>
</evidence>
<evidence type="ECO:0000256" key="2">
    <source>
        <dbReference type="ARBA" id="ARBA00022527"/>
    </source>
</evidence>
<feature type="region of interest" description="Disordered" evidence="7">
    <location>
        <begin position="1"/>
        <end position="21"/>
    </location>
</feature>
<dbReference type="EMBL" id="JAIVFL010000001">
    <property type="protein sequence ID" value="MCI4674196.1"/>
    <property type="molecule type" value="Genomic_DNA"/>
</dbReference>
<proteinExistence type="predicted"/>
<protein>
    <recommendedName>
        <fullName evidence="1">non-specific serine/threonine protein kinase</fullName>
        <ecNumber evidence="1">2.7.11.1</ecNumber>
    </recommendedName>
</protein>
<dbReference type="Gene3D" id="3.30.200.20">
    <property type="entry name" value="Phosphorylase Kinase, domain 1"/>
    <property type="match status" value="1"/>
</dbReference>
<dbReference type="InterPro" id="IPR011009">
    <property type="entry name" value="Kinase-like_dom_sf"/>
</dbReference>
<organism evidence="9 10">
    <name type="scientific">Candidatus Mycolicibacterium alkanivorans</name>
    <dbReference type="NCBI Taxonomy" id="2954114"/>
    <lineage>
        <taxon>Bacteria</taxon>
        <taxon>Bacillati</taxon>
        <taxon>Actinomycetota</taxon>
        <taxon>Actinomycetes</taxon>
        <taxon>Mycobacteriales</taxon>
        <taxon>Mycobacteriaceae</taxon>
        <taxon>Mycolicibacterium</taxon>
    </lineage>
</organism>
<evidence type="ECO:0000256" key="3">
    <source>
        <dbReference type="ARBA" id="ARBA00022679"/>
    </source>
</evidence>
<dbReference type="RefSeq" id="WP_243070658.1">
    <property type="nucleotide sequence ID" value="NZ_JAIVFL010000001.1"/>
</dbReference>
<dbReference type="PANTHER" id="PTHR43289">
    <property type="entry name" value="MITOGEN-ACTIVATED PROTEIN KINASE KINASE KINASE 20-RELATED"/>
    <property type="match status" value="1"/>
</dbReference>
<reference evidence="9" key="1">
    <citation type="journal article" date="2022" name="ISME J.">
        <title>Identification of active gaseous-alkane degraders at natural gas seeps.</title>
        <authorList>
            <person name="Farhan Ul Haque M."/>
            <person name="Hernandez M."/>
            <person name="Crombie A.T."/>
            <person name="Murrell J.C."/>
        </authorList>
    </citation>
    <scope>NUCLEOTIDE SEQUENCE</scope>
    <source>
        <strain evidence="9">ANDR5</strain>
    </source>
</reference>
<feature type="domain" description="Protein kinase" evidence="8">
    <location>
        <begin position="85"/>
        <end position="347"/>
    </location>
</feature>